<dbReference type="EnsemblBacteria" id="CAC48441">
    <property type="protein sequence ID" value="CAC48441"/>
    <property type="gene ID" value="SM_b20038"/>
</dbReference>
<dbReference type="OrthoDB" id="7950124at2"/>
<gene>
    <name evidence="2" type="ORF">SM_b20038</name>
</gene>
<reference evidence="2 3" key="1">
    <citation type="journal article" date="2001" name="Proc. Natl. Acad. Sci. U.S.A.">
        <title>The complete sequence of the 1,683-kb pSymB megaplasmid from the N2-fixing endosymbiont Sinorhizobium meliloti.</title>
        <authorList>
            <person name="Finan T.M."/>
            <person name="Weidner S."/>
            <person name="Wong K."/>
            <person name="Buhrmester J."/>
            <person name="Chain P."/>
            <person name="Vorholter F.J."/>
            <person name="Hernandez-Lucas I."/>
            <person name="Becker A."/>
            <person name="Cowie A."/>
            <person name="Gouzy J."/>
            <person name="Golding B."/>
            <person name="Puhler A."/>
        </authorList>
    </citation>
    <scope>NUCLEOTIDE SEQUENCE [LARGE SCALE GENOMIC DNA]</scope>
    <source>
        <strain evidence="2 3">1021</strain>
        <plasmid evidence="3">Plasmid pSymB</plasmid>
    </source>
</reference>
<sequence length="75" mass="7549">MQALGPRRQSTLIAFKGTAETAGSVGDTEPLPGFGNVAKAVFGAVLLVIGIAIVTGVDKQLEAALVEASRPGSRA</sequence>
<accession>Q92XC1</accession>
<dbReference type="PATRIC" id="fig|266834.11.peg.4945"/>
<dbReference type="AlphaFoldDB" id="Q92XC1"/>
<evidence type="ECO:0000313" key="3">
    <source>
        <dbReference type="Proteomes" id="UP000001976"/>
    </source>
</evidence>
<keyword evidence="1" id="KW-1133">Transmembrane helix</keyword>
<dbReference type="PIR" id="A95847">
    <property type="entry name" value="A95847"/>
</dbReference>
<keyword evidence="1" id="KW-0472">Membrane</keyword>
<dbReference type="EMBL" id="AL591985">
    <property type="protein sequence ID" value="CAC48441.1"/>
    <property type="molecule type" value="Genomic_DNA"/>
</dbReference>
<dbReference type="KEGG" id="sme:SM_b20038"/>
<name>Q92XC1_RHIME</name>
<keyword evidence="2" id="KW-0614">Plasmid</keyword>
<feature type="transmembrane region" description="Helical" evidence="1">
    <location>
        <begin position="37"/>
        <end position="57"/>
    </location>
</feature>
<protein>
    <submittedName>
        <fullName evidence="2">Uncharacterized protein</fullName>
    </submittedName>
</protein>
<keyword evidence="3" id="KW-1185">Reference proteome</keyword>
<geneLocation type="plasmid" evidence="2 3">
    <name>pSymB</name>
</geneLocation>
<proteinExistence type="predicted"/>
<dbReference type="Proteomes" id="UP000001976">
    <property type="component" value="Plasmid pSymB"/>
</dbReference>
<keyword evidence="1" id="KW-0812">Transmembrane</keyword>
<evidence type="ECO:0000256" key="1">
    <source>
        <dbReference type="SAM" id="Phobius"/>
    </source>
</evidence>
<reference evidence="3" key="2">
    <citation type="journal article" date="2001" name="Science">
        <title>The composite genome of the legume symbiont Sinorhizobium meliloti.</title>
        <authorList>
            <person name="Galibert F."/>
            <person name="Finan T.M."/>
            <person name="Long S.R."/>
            <person name="Puehler A."/>
            <person name="Abola P."/>
            <person name="Ampe F."/>
            <person name="Barloy-Hubler F."/>
            <person name="Barnett M.J."/>
            <person name="Becker A."/>
            <person name="Boistard P."/>
            <person name="Bothe G."/>
            <person name="Boutry M."/>
            <person name="Bowser L."/>
            <person name="Buhrmester J."/>
            <person name="Cadieu E."/>
            <person name="Capela D."/>
            <person name="Chain P."/>
            <person name="Cowie A."/>
            <person name="Davis R.W."/>
            <person name="Dreano S."/>
            <person name="Federspiel N.A."/>
            <person name="Fisher R.F."/>
            <person name="Gloux S."/>
            <person name="Godrie T."/>
            <person name="Goffeau A."/>
            <person name="Golding B."/>
            <person name="Gouzy J."/>
            <person name="Gurjal M."/>
            <person name="Hernandez-Lucas I."/>
            <person name="Hong A."/>
            <person name="Huizar L."/>
            <person name="Hyman R.W."/>
            <person name="Jones T."/>
            <person name="Kahn D."/>
            <person name="Kahn M.L."/>
            <person name="Kalman S."/>
            <person name="Keating D.H."/>
            <person name="Kiss E."/>
            <person name="Komp C."/>
            <person name="Lelaure V."/>
            <person name="Masuy D."/>
            <person name="Palm C."/>
            <person name="Peck M.C."/>
            <person name="Pohl T.M."/>
            <person name="Portetelle D."/>
            <person name="Purnelle B."/>
            <person name="Ramsperger U."/>
            <person name="Surzycki R."/>
            <person name="Thebault P."/>
            <person name="Vandenbol M."/>
            <person name="Vorhoelter F.J."/>
            <person name="Weidner S."/>
            <person name="Wells D.H."/>
            <person name="Wong K."/>
            <person name="Yeh K.-C."/>
            <person name="Batut J."/>
        </authorList>
    </citation>
    <scope>NUCLEOTIDE SEQUENCE [LARGE SCALE GENOMIC DNA]</scope>
    <source>
        <strain evidence="3">1021</strain>
        <plasmid evidence="3">Plasmid pSymB</plasmid>
    </source>
</reference>
<organism evidence="2 3">
    <name type="scientific">Rhizobium meliloti (strain 1021)</name>
    <name type="common">Ensifer meliloti</name>
    <name type="synonym">Sinorhizobium meliloti</name>
    <dbReference type="NCBI Taxonomy" id="266834"/>
    <lineage>
        <taxon>Bacteria</taxon>
        <taxon>Pseudomonadati</taxon>
        <taxon>Pseudomonadota</taxon>
        <taxon>Alphaproteobacteria</taxon>
        <taxon>Hyphomicrobiales</taxon>
        <taxon>Rhizobiaceae</taxon>
        <taxon>Sinorhizobium/Ensifer group</taxon>
        <taxon>Sinorhizobium</taxon>
    </lineage>
</organism>
<dbReference type="HOGENOM" id="CLU_2668556_0_0_5"/>
<evidence type="ECO:0000313" key="2">
    <source>
        <dbReference type="EMBL" id="CAC48441.1"/>
    </source>
</evidence>
<dbReference type="RefSeq" id="WP_010974964.1">
    <property type="nucleotide sequence ID" value="NC_003078.1"/>
</dbReference>